<keyword evidence="3 6" id="KW-0812">Transmembrane</keyword>
<dbReference type="SUPFAM" id="SSF49354">
    <property type="entry name" value="PapD-like"/>
    <property type="match status" value="1"/>
</dbReference>
<dbReference type="EMBL" id="JAPDFW010000010">
    <property type="protein sequence ID" value="KAJ5080482.1"/>
    <property type="molecule type" value="Genomic_DNA"/>
</dbReference>
<keyword evidence="9" id="KW-1185">Reference proteome</keyword>
<protein>
    <submittedName>
        <fullName evidence="8">Vesicle-associated membrane protein-associated protein b/c</fullName>
    </submittedName>
</protein>
<dbReference type="GO" id="GO:0005886">
    <property type="term" value="C:plasma membrane"/>
    <property type="evidence" value="ECO:0007669"/>
    <property type="project" value="TreeGrafter"/>
</dbReference>
<dbReference type="InterPro" id="IPR013783">
    <property type="entry name" value="Ig-like_fold"/>
</dbReference>
<evidence type="ECO:0000313" key="8">
    <source>
        <dbReference type="EMBL" id="KAJ5080482.1"/>
    </source>
</evidence>
<comment type="similarity">
    <text evidence="2">Belongs to the VAMP-associated protein (VAP) (TC 9.B.17) family.</text>
</comment>
<evidence type="ECO:0000256" key="5">
    <source>
        <dbReference type="ARBA" id="ARBA00023136"/>
    </source>
</evidence>
<keyword evidence="4 6" id="KW-1133">Transmembrane helix</keyword>
<comment type="subcellular location">
    <subcellularLocation>
        <location evidence="1">Membrane</location>
        <topology evidence="1">Single-pass type IV membrane protein</topology>
    </subcellularLocation>
</comment>
<dbReference type="Proteomes" id="UP001149090">
    <property type="component" value="Unassembled WGS sequence"/>
</dbReference>
<reference evidence="8" key="1">
    <citation type="submission" date="2022-10" db="EMBL/GenBank/DDBJ databases">
        <title>Novel sulphate-reducing endosymbionts in the free-living metamonad Anaeramoeba.</title>
        <authorList>
            <person name="Jerlstrom-Hultqvist J."/>
            <person name="Cepicka I."/>
            <person name="Gallot-Lavallee L."/>
            <person name="Salas-Leiva D."/>
            <person name="Curtis B.A."/>
            <person name="Zahonova K."/>
            <person name="Pipaliya S."/>
            <person name="Dacks J."/>
            <person name="Roger A.J."/>
        </authorList>
    </citation>
    <scope>NUCLEOTIDE SEQUENCE</scope>
    <source>
        <strain evidence="8">BMAN</strain>
    </source>
</reference>
<comment type="caution">
    <text evidence="8">The sequence shown here is derived from an EMBL/GenBank/DDBJ whole genome shotgun (WGS) entry which is preliminary data.</text>
</comment>
<dbReference type="PANTHER" id="PTHR10809">
    <property type="entry name" value="VESICLE-ASSOCIATED MEMBRANE PROTEIN-ASSOCIATED PROTEIN"/>
    <property type="match status" value="1"/>
</dbReference>
<organism evidence="8 9">
    <name type="scientific">Anaeramoeba ignava</name>
    <name type="common">Anaerobic marine amoeba</name>
    <dbReference type="NCBI Taxonomy" id="1746090"/>
    <lineage>
        <taxon>Eukaryota</taxon>
        <taxon>Metamonada</taxon>
        <taxon>Anaeramoebidae</taxon>
        <taxon>Anaeramoeba</taxon>
    </lineage>
</organism>
<evidence type="ECO:0000256" key="2">
    <source>
        <dbReference type="ARBA" id="ARBA00008932"/>
    </source>
</evidence>
<dbReference type="GO" id="GO:0090158">
    <property type="term" value="P:endoplasmic reticulum membrane organization"/>
    <property type="evidence" value="ECO:0007669"/>
    <property type="project" value="TreeGrafter"/>
</dbReference>
<evidence type="ECO:0000256" key="1">
    <source>
        <dbReference type="ARBA" id="ARBA00004211"/>
    </source>
</evidence>
<gene>
    <name evidence="8" type="ORF">M0811_14077</name>
</gene>
<feature type="domain" description="MSP" evidence="7">
    <location>
        <begin position="8"/>
        <end position="124"/>
    </location>
</feature>
<dbReference type="InterPro" id="IPR000535">
    <property type="entry name" value="MSP_dom"/>
</dbReference>
<sequence>MHRKYSKEITLKPKIVELPTLFNQYWTTQTILSNLSKSTVVFKIKTTAPKNYCVQPRMGRIPPNCFITINIFYQPINTQERKHDRFLVVCAFIPDNTNEPDINELTSETSSNEKYYYKFKIMFSQNAKPQETNQIIDIKKHLKLLKQKRHNQTNKIILSNIKKQSNHKEFLNKLLSKSVLAFFALLVFFLIIFFSF</sequence>
<dbReference type="InterPro" id="IPR016763">
    <property type="entry name" value="VAP"/>
</dbReference>
<dbReference type="PANTHER" id="PTHR10809:SF6">
    <property type="entry name" value="AT11025P-RELATED"/>
    <property type="match status" value="1"/>
</dbReference>
<evidence type="ECO:0000259" key="7">
    <source>
        <dbReference type="PROSITE" id="PS50202"/>
    </source>
</evidence>
<name>A0A9Q0LX65_ANAIG</name>
<dbReference type="PROSITE" id="PS50202">
    <property type="entry name" value="MSP"/>
    <property type="match status" value="1"/>
</dbReference>
<dbReference type="OrthoDB" id="264603at2759"/>
<dbReference type="InterPro" id="IPR008962">
    <property type="entry name" value="PapD-like_sf"/>
</dbReference>
<evidence type="ECO:0000256" key="3">
    <source>
        <dbReference type="ARBA" id="ARBA00022692"/>
    </source>
</evidence>
<dbReference type="Pfam" id="PF00635">
    <property type="entry name" value="Motile_Sperm"/>
    <property type="match status" value="1"/>
</dbReference>
<keyword evidence="5 6" id="KW-0472">Membrane</keyword>
<evidence type="ECO:0000256" key="4">
    <source>
        <dbReference type="ARBA" id="ARBA00022989"/>
    </source>
</evidence>
<accession>A0A9Q0LX65</accession>
<evidence type="ECO:0000256" key="6">
    <source>
        <dbReference type="SAM" id="Phobius"/>
    </source>
</evidence>
<dbReference type="AlphaFoldDB" id="A0A9Q0LX65"/>
<feature type="transmembrane region" description="Helical" evidence="6">
    <location>
        <begin position="174"/>
        <end position="194"/>
    </location>
</feature>
<dbReference type="GO" id="GO:0005789">
    <property type="term" value="C:endoplasmic reticulum membrane"/>
    <property type="evidence" value="ECO:0007669"/>
    <property type="project" value="InterPro"/>
</dbReference>
<dbReference type="Gene3D" id="2.60.40.10">
    <property type="entry name" value="Immunoglobulins"/>
    <property type="match status" value="1"/>
</dbReference>
<proteinExistence type="inferred from homology"/>
<evidence type="ECO:0000313" key="9">
    <source>
        <dbReference type="Proteomes" id="UP001149090"/>
    </source>
</evidence>
<dbReference type="GO" id="GO:0061817">
    <property type="term" value="P:endoplasmic reticulum-plasma membrane tethering"/>
    <property type="evidence" value="ECO:0007669"/>
    <property type="project" value="TreeGrafter"/>
</dbReference>